<dbReference type="Proteomes" id="UP000234323">
    <property type="component" value="Unassembled WGS sequence"/>
</dbReference>
<gene>
    <name evidence="1" type="ORF">RhiirA4_487414</name>
</gene>
<comment type="caution">
    <text evidence="1">The sequence shown here is derived from an EMBL/GenBank/DDBJ whole genome shotgun (WGS) entry which is preliminary data.</text>
</comment>
<proteinExistence type="predicted"/>
<evidence type="ECO:0000313" key="1">
    <source>
        <dbReference type="EMBL" id="PKY61853.1"/>
    </source>
</evidence>
<evidence type="ECO:0000313" key="2">
    <source>
        <dbReference type="Proteomes" id="UP000234323"/>
    </source>
</evidence>
<dbReference type="AlphaFoldDB" id="A0A2I1HSR8"/>
<organism evidence="1 2">
    <name type="scientific">Rhizophagus irregularis</name>
    <dbReference type="NCBI Taxonomy" id="588596"/>
    <lineage>
        <taxon>Eukaryota</taxon>
        <taxon>Fungi</taxon>
        <taxon>Fungi incertae sedis</taxon>
        <taxon>Mucoromycota</taxon>
        <taxon>Glomeromycotina</taxon>
        <taxon>Glomeromycetes</taxon>
        <taxon>Glomerales</taxon>
        <taxon>Glomeraceae</taxon>
        <taxon>Rhizophagus</taxon>
    </lineage>
</organism>
<keyword evidence="2" id="KW-1185">Reference proteome</keyword>
<name>A0A2I1HSR8_9GLOM</name>
<accession>A0A2I1HSR8</accession>
<dbReference type="EMBL" id="LLXI01005985">
    <property type="protein sequence ID" value="PKY61853.1"/>
    <property type="molecule type" value="Genomic_DNA"/>
</dbReference>
<sequence>MICYNPEVKDNIHEITIYDIPSRWTYLNVLSHLKNWGQVIAIKLNHNRNTPSLPSNWDLKQRKEQERFQVILIGVPASTITAILYPNNPAQSILTFMGCKAFKLIQDRGTHKLITYYES</sequence>
<protein>
    <submittedName>
        <fullName evidence="1">Uncharacterized protein</fullName>
    </submittedName>
</protein>
<reference evidence="1 2" key="1">
    <citation type="submission" date="2015-10" db="EMBL/GenBank/DDBJ databases">
        <title>Genome analyses suggest a sexual origin of heterokaryosis in a supposedly ancient asexual fungus.</title>
        <authorList>
            <person name="Ropars J."/>
            <person name="Sedzielewska K."/>
            <person name="Noel J."/>
            <person name="Charron P."/>
            <person name="Farinelli L."/>
            <person name="Marton T."/>
            <person name="Kruger M."/>
            <person name="Pelin A."/>
            <person name="Brachmann A."/>
            <person name="Corradi N."/>
        </authorList>
    </citation>
    <scope>NUCLEOTIDE SEQUENCE [LARGE SCALE GENOMIC DNA]</scope>
    <source>
        <strain evidence="1 2">A4</strain>
    </source>
</reference>